<sequence>MAGIQLYSSVISPISNWTLFPTVFQLDFQNPTVFQYKATGSNWSRNFQMGLCHGPVGNT</sequence>
<dbReference type="EMBL" id="JAIZAY010000023">
    <property type="protein sequence ID" value="KAJ8020024.1"/>
    <property type="molecule type" value="Genomic_DNA"/>
</dbReference>
<dbReference type="AlphaFoldDB" id="A0A9Q0YGI1"/>
<accession>A0A9Q0YGI1</accession>
<gene>
    <name evidence="1" type="ORF">HOLleu_41858</name>
</gene>
<organism evidence="1 2">
    <name type="scientific">Holothuria leucospilota</name>
    <name type="common">Black long sea cucumber</name>
    <name type="synonym">Mertensiothuria leucospilota</name>
    <dbReference type="NCBI Taxonomy" id="206669"/>
    <lineage>
        <taxon>Eukaryota</taxon>
        <taxon>Metazoa</taxon>
        <taxon>Echinodermata</taxon>
        <taxon>Eleutherozoa</taxon>
        <taxon>Echinozoa</taxon>
        <taxon>Holothuroidea</taxon>
        <taxon>Aspidochirotacea</taxon>
        <taxon>Aspidochirotida</taxon>
        <taxon>Holothuriidae</taxon>
        <taxon>Holothuria</taxon>
    </lineage>
</organism>
<keyword evidence="2" id="KW-1185">Reference proteome</keyword>
<reference evidence="1" key="1">
    <citation type="submission" date="2021-10" db="EMBL/GenBank/DDBJ databases">
        <title>Tropical sea cucumber genome reveals ecological adaptation and Cuvierian tubules defense mechanism.</title>
        <authorList>
            <person name="Chen T."/>
        </authorList>
    </citation>
    <scope>NUCLEOTIDE SEQUENCE</scope>
    <source>
        <strain evidence="1">Nanhai2018</strain>
        <tissue evidence="1">Muscle</tissue>
    </source>
</reference>
<comment type="caution">
    <text evidence="1">The sequence shown here is derived from an EMBL/GenBank/DDBJ whole genome shotgun (WGS) entry which is preliminary data.</text>
</comment>
<evidence type="ECO:0000313" key="2">
    <source>
        <dbReference type="Proteomes" id="UP001152320"/>
    </source>
</evidence>
<proteinExistence type="predicted"/>
<name>A0A9Q0YGI1_HOLLE</name>
<protein>
    <submittedName>
        <fullName evidence="1">Uncharacterized protein</fullName>
    </submittedName>
</protein>
<evidence type="ECO:0000313" key="1">
    <source>
        <dbReference type="EMBL" id="KAJ8020024.1"/>
    </source>
</evidence>
<dbReference type="Proteomes" id="UP001152320">
    <property type="component" value="Chromosome 23"/>
</dbReference>